<gene>
    <name evidence="2" type="ORF">R1sor_017234</name>
</gene>
<reference evidence="2 3" key="1">
    <citation type="submission" date="2024-09" db="EMBL/GenBank/DDBJ databases">
        <title>Chromosome-scale assembly of Riccia sorocarpa.</title>
        <authorList>
            <person name="Paukszto L."/>
        </authorList>
    </citation>
    <scope>NUCLEOTIDE SEQUENCE [LARGE SCALE GENOMIC DNA]</scope>
    <source>
        <strain evidence="2">LP-2024</strain>
        <tissue evidence="2">Aerial parts of the thallus</tissue>
    </source>
</reference>
<feature type="region of interest" description="Disordered" evidence="1">
    <location>
        <begin position="417"/>
        <end position="441"/>
    </location>
</feature>
<feature type="region of interest" description="Disordered" evidence="1">
    <location>
        <begin position="592"/>
        <end position="614"/>
    </location>
</feature>
<evidence type="ECO:0000313" key="2">
    <source>
        <dbReference type="EMBL" id="KAL3699212.1"/>
    </source>
</evidence>
<accession>A0ABD3I673</accession>
<keyword evidence="3" id="KW-1185">Reference proteome</keyword>
<sequence>MAAQAEAPLHFELYSEEDDVNYIMWKWISRKKAHRVLCGIDATLLKRSGLHDTLWMDWARPEEGTTSVREFILNWDDRTQSSTIGGREVPLTIDTVREYFLLPEGSLVPRTARHYDELSTWVPERSKTAKTWYANDVYLPVWRPIIQLVNVVLLGKQKPLEVTGAFLYILKNKVGHADEDEDLDCAAYFKEKIREEIRACKKQMQASGKRKVKPTCIGIVVLHILRTCGIVDDEDIVQSDSDKSVEEVTSPRSARAPPVQEVSSSNSPDRVQDLSSSTPDRVQDLSSSSPEGRQVNPDPRDIPSSSSPGRHQDRPPRTDIPSSSSPSSSPGRRKQDSPTRAVRRHSPESSPGGAPSTLSDHATRSGSPSSPDRQEPDDNEPLAGFAEPMAEPMVPYPPSDDEQVEAVAVLTSLAASDPLPASKGKRPVLHRSSSESEEIRFVRPDRVKRRVADPDDDVGVPVSQQAELAHCWSQEQCIAYQTVKEQHKDGFLRCKSVQVLYDFGICTKDVIIIDDTVQKNSPNHPFQAANWQAAQAQDPIASLAGYWAPMDERDEDFLWSNCTAADRQKFLAELSGHRLKLSAQKAMQFSIADADQPSQTQDGAGPSNSSRTAETELGRPIFPAPLSAASLVSNAEILLAGCRDDDMELSRLHGDY</sequence>
<proteinExistence type="predicted"/>
<name>A0ABD3I673_9MARC</name>
<evidence type="ECO:0000256" key="1">
    <source>
        <dbReference type="SAM" id="MobiDB-lite"/>
    </source>
</evidence>
<dbReference type="Proteomes" id="UP001633002">
    <property type="component" value="Unassembled WGS sequence"/>
</dbReference>
<organism evidence="2 3">
    <name type="scientific">Riccia sorocarpa</name>
    <dbReference type="NCBI Taxonomy" id="122646"/>
    <lineage>
        <taxon>Eukaryota</taxon>
        <taxon>Viridiplantae</taxon>
        <taxon>Streptophyta</taxon>
        <taxon>Embryophyta</taxon>
        <taxon>Marchantiophyta</taxon>
        <taxon>Marchantiopsida</taxon>
        <taxon>Marchantiidae</taxon>
        <taxon>Marchantiales</taxon>
        <taxon>Ricciaceae</taxon>
        <taxon>Riccia</taxon>
    </lineage>
</organism>
<feature type="compositionally biased region" description="Basic and acidic residues" evidence="1">
    <location>
        <begin position="432"/>
        <end position="441"/>
    </location>
</feature>
<feature type="compositionally biased region" description="Polar residues" evidence="1">
    <location>
        <begin position="356"/>
        <end position="371"/>
    </location>
</feature>
<feature type="compositionally biased region" description="Polar residues" evidence="1">
    <location>
        <begin position="261"/>
        <end position="291"/>
    </location>
</feature>
<protein>
    <submittedName>
        <fullName evidence="2">Uncharacterized protein</fullName>
    </submittedName>
</protein>
<comment type="caution">
    <text evidence="2">The sequence shown here is derived from an EMBL/GenBank/DDBJ whole genome shotgun (WGS) entry which is preliminary data.</text>
</comment>
<feature type="compositionally biased region" description="Low complexity" evidence="1">
    <location>
        <begin position="321"/>
        <end position="330"/>
    </location>
</feature>
<dbReference type="EMBL" id="JBJQOH010000001">
    <property type="protein sequence ID" value="KAL3699212.1"/>
    <property type="molecule type" value="Genomic_DNA"/>
</dbReference>
<dbReference type="AlphaFoldDB" id="A0ABD3I673"/>
<feature type="compositionally biased region" description="Polar residues" evidence="1">
    <location>
        <begin position="596"/>
        <end position="612"/>
    </location>
</feature>
<feature type="region of interest" description="Disordered" evidence="1">
    <location>
        <begin position="238"/>
        <end position="401"/>
    </location>
</feature>
<evidence type="ECO:0000313" key="3">
    <source>
        <dbReference type="Proteomes" id="UP001633002"/>
    </source>
</evidence>